<name>A0A1M7UI51_9BRAD</name>
<keyword evidence="2" id="KW-1185">Reference proteome</keyword>
<reference evidence="2" key="1">
    <citation type="submission" date="2016-11" db="EMBL/GenBank/DDBJ databases">
        <authorList>
            <person name="Varghese N."/>
            <person name="Submissions S."/>
        </authorList>
    </citation>
    <scope>NUCLEOTIDE SEQUENCE [LARGE SCALE GENOMIC DNA]</scope>
    <source>
        <strain evidence="2">GAS401</strain>
    </source>
</reference>
<gene>
    <name evidence="1" type="ORF">SAMN05444170_5200</name>
</gene>
<dbReference type="Proteomes" id="UP000184096">
    <property type="component" value="Chromosome I"/>
</dbReference>
<dbReference type="RefSeq" id="WP_244553046.1">
    <property type="nucleotide sequence ID" value="NZ_LT670849.1"/>
</dbReference>
<evidence type="ECO:0000313" key="2">
    <source>
        <dbReference type="Proteomes" id="UP000184096"/>
    </source>
</evidence>
<protein>
    <submittedName>
        <fullName evidence="1">Uncharacterized protein</fullName>
    </submittedName>
</protein>
<dbReference type="EMBL" id="LT670849">
    <property type="protein sequence ID" value="SHN82679.1"/>
    <property type="molecule type" value="Genomic_DNA"/>
</dbReference>
<sequence length="149" mass="16136">MMERYGYSIFCDDIRNEPGGKLSFVGCYNAVMFTAPRFPLVLPKFCIHFHVFSPATQPYESVLSRCYVPGRTDPIAEEAIEVPRLQDQINLLASLPKNGGAPPCIVVAASLVFTPLEIPEPGMIQVRALINGGPGELQVGSLTVTPAEG</sequence>
<dbReference type="AlphaFoldDB" id="A0A1M7UI51"/>
<accession>A0A1M7UI51</accession>
<evidence type="ECO:0000313" key="1">
    <source>
        <dbReference type="EMBL" id="SHN82679.1"/>
    </source>
</evidence>
<organism evidence="1 2">
    <name type="scientific">Bradyrhizobium erythrophlei</name>
    <dbReference type="NCBI Taxonomy" id="1437360"/>
    <lineage>
        <taxon>Bacteria</taxon>
        <taxon>Pseudomonadati</taxon>
        <taxon>Pseudomonadota</taxon>
        <taxon>Alphaproteobacteria</taxon>
        <taxon>Hyphomicrobiales</taxon>
        <taxon>Nitrobacteraceae</taxon>
        <taxon>Bradyrhizobium</taxon>
    </lineage>
</organism>
<proteinExistence type="predicted"/>
<dbReference type="Pfam" id="PF22091">
    <property type="entry name" value="DUF6941"/>
    <property type="match status" value="1"/>
</dbReference>
<dbReference type="InterPro" id="IPR054221">
    <property type="entry name" value="DUF6941"/>
</dbReference>